<organism evidence="3 4">
    <name type="scientific">[Clostridium] aminophilum</name>
    <dbReference type="NCBI Taxonomy" id="1526"/>
    <lineage>
        <taxon>Bacteria</taxon>
        <taxon>Bacillati</taxon>
        <taxon>Bacillota</taxon>
        <taxon>Clostridia</taxon>
        <taxon>Lachnospirales</taxon>
        <taxon>Lachnospiraceae</taxon>
    </lineage>
</organism>
<dbReference type="EMBL" id="FOZC01000007">
    <property type="protein sequence ID" value="SFR77142.1"/>
    <property type="molecule type" value="Genomic_DNA"/>
</dbReference>
<keyword evidence="1" id="KW-0378">Hydrolase</keyword>
<accession>A0A1I6JDZ2</accession>
<dbReference type="AlphaFoldDB" id="A0A1I6JDZ2"/>
<dbReference type="CDD" id="cd00840">
    <property type="entry name" value="MPP_Mre11_N"/>
    <property type="match status" value="1"/>
</dbReference>
<protein>
    <submittedName>
        <fullName evidence="3">DNA repair exonuclease SbcCD nuclease subunit</fullName>
    </submittedName>
</protein>
<dbReference type="SUPFAM" id="SSF56300">
    <property type="entry name" value="Metallo-dependent phosphatases"/>
    <property type="match status" value="1"/>
</dbReference>
<keyword evidence="3" id="KW-0269">Exonuclease</keyword>
<proteinExistence type="predicted"/>
<dbReference type="InterPro" id="IPR050535">
    <property type="entry name" value="DNA_Repair-Maintenance_Comp"/>
</dbReference>
<reference evidence="3 4" key="1">
    <citation type="submission" date="2016-10" db="EMBL/GenBank/DDBJ databases">
        <authorList>
            <person name="de Groot N.N."/>
        </authorList>
    </citation>
    <scope>NUCLEOTIDE SEQUENCE [LARGE SCALE GENOMIC DNA]</scope>
    <source>
        <strain evidence="3 4">F</strain>
    </source>
</reference>
<dbReference type="Pfam" id="PF00149">
    <property type="entry name" value="Metallophos"/>
    <property type="match status" value="1"/>
</dbReference>
<name>A0A1I6JDZ2_9FIRM</name>
<dbReference type="Gene3D" id="3.60.21.10">
    <property type="match status" value="1"/>
</dbReference>
<dbReference type="PANTHER" id="PTHR30337">
    <property type="entry name" value="COMPONENT OF ATP-DEPENDENT DSDNA EXONUCLEASE"/>
    <property type="match status" value="1"/>
</dbReference>
<dbReference type="InterPro" id="IPR029052">
    <property type="entry name" value="Metallo-depent_PP-like"/>
</dbReference>
<dbReference type="InterPro" id="IPR004843">
    <property type="entry name" value="Calcineurin-like_PHP"/>
</dbReference>
<evidence type="ECO:0000313" key="3">
    <source>
        <dbReference type="EMBL" id="SFR77142.1"/>
    </source>
</evidence>
<dbReference type="Proteomes" id="UP000214760">
    <property type="component" value="Unassembled WGS sequence"/>
</dbReference>
<evidence type="ECO:0000259" key="2">
    <source>
        <dbReference type="Pfam" id="PF00149"/>
    </source>
</evidence>
<dbReference type="GO" id="GO:0004527">
    <property type="term" value="F:exonuclease activity"/>
    <property type="evidence" value="ECO:0007669"/>
    <property type="project" value="UniProtKB-KW"/>
</dbReference>
<keyword evidence="3" id="KW-0540">Nuclease</keyword>
<dbReference type="InterPro" id="IPR041796">
    <property type="entry name" value="Mre11_N"/>
</dbReference>
<feature type="domain" description="Calcineurin-like phosphoesterase" evidence="2">
    <location>
        <begin position="27"/>
        <end position="217"/>
    </location>
</feature>
<evidence type="ECO:0000313" key="4">
    <source>
        <dbReference type="Proteomes" id="UP000214760"/>
    </source>
</evidence>
<sequence length="398" mass="44718">MRGPGWKGIFPDGSGLTEMPQKGRHILRILHCADIHLDSRMSANFDKEEAAVRRQEILGTFLDMIEEAAKAHTDHILIAGDLTDSARVTATVRNTVLGALRDHPEMKFWYVPGNHDTGADFLGVTEDLPDNLHVFGNEWETCSLDADGRIRLSAAAMDGTPRVGEGLALLLNPECFNIVMLHGQAAGYHARSKAETISLSAFRGRGVDYLALGHIHSHQEGELDGRGIFCYPGCLEGRGFDECGEHGFVTLEIDEDTLRMKRHFIPFAGRCLWEIPVDVSGCADSDRMAKRIREEMERQKAENIIHEGDLIRALLVGKIPADAEKNILFLRRSMEKEFFHFEVEDRTGIEIDYESFRYDTSLRGEFVRLVEQAEIPEEEKAEILRCGIRELSGEVDEL</sequence>
<evidence type="ECO:0000256" key="1">
    <source>
        <dbReference type="ARBA" id="ARBA00022801"/>
    </source>
</evidence>
<gene>
    <name evidence="3" type="ORF">SAMN02910262_01430</name>
</gene>